<dbReference type="STRING" id="398673.A0A2P4ZDM1"/>
<dbReference type="GeneID" id="29986584"/>
<comment type="caution">
    <text evidence="1">The sequence shown here is derived from an EMBL/GenBank/DDBJ whole genome shotgun (WGS) entry which is preliminary data.</text>
</comment>
<evidence type="ECO:0000313" key="2">
    <source>
        <dbReference type="Proteomes" id="UP000054821"/>
    </source>
</evidence>
<name>A0A2P4ZDM1_9HYPO</name>
<dbReference type="RefSeq" id="XP_018660328.2">
    <property type="nucleotide sequence ID" value="XM_018806501.2"/>
</dbReference>
<gene>
    <name evidence="1" type="ORF">TGAM01_v208686</name>
</gene>
<evidence type="ECO:0000313" key="1">
    <source>
        <dbReference type="EMBL" id="PON22405.1"/>
    </source>
</evidence>
<protein>
    <submittedName>
        <fullName evidence="1">Uncharacterized protein</fullName>
    </submittedName>
</protein>
<sequence>MIQLGQYPPRRANCFVPPRRLPSCFVQPEGAAINLRSATPEGGWKHMKVATKPTIKACLVYVGDCGAKAFTIAATNMDAIAGTAGDSTDILTQLRCLSGSCLNYADGTEKAFDAWLLCLTGFHTASVQKHGTTEAVGEANVSLKLQAEVESSFKETCAMGAINAIAQAGPSTVAQTLPALINGMSPISVLKSAARAFGKAAIDDAANAPGDPPMTGALTRAAVGQAAVNSGSALAQTDATPLTDPAYAATPLLAPFLTACTHEDGKVQQAHGLTWLPTNAKQQEKSAQLGTGEPSRELKSAFALMIKIIEAIKTKVLKSSDMTGGGTDAAIIKA</sequence>
<keyword evidence="2" id="KW-1185">Reference proteome</keyword>
<organism evidence="1 2">
    <name type="scientific">Trichoderma gamsii</name>
    <dbReference type="NCBI Taxonomy" id="398673"/>
    <lineage>
        <taxon>Eukaryota</taxon>
        <taxon>Fungi</taxon>
        <taxon>Dikarya</taxon>
        <taxon>Ascomycota</taxon>
        <taxon>Pezizomycotina</taxon>
        <taxon>Sordariomycetes</taxon>
        <taxon>Hypocreomycetidae</taxon>
        <taxon>Hypocreales</taxon>
        <taxon>Hypocreaceae</taxon>
        <taxon>Trichoderma</taxon>
    </lineage>
</organism>
<reference evidence="1 2" key="1">
    <citation type="journal article" date="2016" name="Genome Announc.">
        <title>Draft Whole-Genome Sequence of Trichoderma gamsii T6085, a Promising Biocontrol Agent of Fusarium Head Blight on Wheat.</title>
        <authorList>
            <person name="Baroncelli R."/>
            <person name="Zapparata A."/>
            <person name="Piaggeschi G."/>
            <person name="Sarrocco S."/>
            <person name="Vannacci G."/>
        </authorList>
    </citation>
    <scope>NUCLEOTIDE SEQUENCE [LARGE SCALE GENOMIC DNA]</scope>
    <source>
        <strain evidence="1 2">T6085</strain>
    </source>
</reference>
<accession>A0A2P4ZDM1</accession>
<proteinExistence type="predicted"/>
<dbReference type="EMBL" id="JPDN02000038">
    <property type="protein sequence ID" value="PON22405.1"/>
    <property type="molecule type" value="Genomic_DNA"/>
</dbReference>
<dbReference type="AlphaFoldDB" id="A0A2P4ZDM1"/>
<dbReference type="Proteomes" id="UP000054821">
    <property type="component" value="Unassembled WGS sequence"/>
</dbReference>